<evidence type="ECO:0000313" key="3">
    <source>
        <dbReference type="EMBL" id="GLS88773.1"/>
    </source>
</evidence>
<feature type="domain" description="Plasmid replication protein C N-terminal" evidence="1">
    <location>
        <begin position="14"/>
        <end position="187"/>
    </location>
</feature>
<evidence type="ECO:0000259" key="1">
    <source>
        <dbReference type="Pfam" id="PF03428"/>
    </source>
</evidence>
<dbReference type="SUPFAM" id="SSF46785">
    <property type="entry name" value="Winged helix' DNA-binding domain"/>
    <property type="match status" value="1"/>
</dbReference>
<dbReference type="RefSeq" id="WP_284326854.1">
    <property type="nucleotide sequence ID" value="NZ_BSPP01000019.1"/>
</dbReference>
<dbReference type="AlphaFoldDB" id="A0AA37X0Y4"/>
<reference evidence="3 4" key="1">
    <citation type="journal article" date="2014" name="Int. J. Syst. Evol. Microbiol.">
        <title>Complete genome sequence of Corynebacterium casei LMG S-19264T (=DSM 44701T), isolated from a smear-ripened cheese.</title>
        <authorList>
            <consortium name="US DOE Joint Genome Institute (JGI-PGF)"/>
            <person name="Walter F."/>
            <person name="Albersmeier A."/>
            <person name="Kalinowski J."/>
            <person name="Ruckert C."/>
        </authorList>
    </citation>
    <scope>NUCLEOTIDE SEQUENCE [LARGE SCALE GENOMIC DNA]</scope>
    <source>
        <strain evidence="3 4">NBRC 111766</strain>
    </source>
</reference>
<evidence type="ECO:0000259" key="2">
    <source>
        <dbReference type="Pfam" id="PF11800"/>
    </source>
</evidence>
<dbReference type="Pfam" id="PF11800">
    <property type="entry name" value="RP-C_C"/>
    <property type="match status" value="1"/>
</dbReference>
<feature type="domain" description="Plasmid replication protein C C-terminal" evidence="2">
    <location>
        <begin position="296"/>
        <end position="394"/>
    </location>
</feature>
<protein>
    <submittedName>
        <fullName evidence="3">Replication initiation protein</fullName>
    </submittedName>
</protein>
<dbReference type="Proteomes" id="UP001157355">
    <property type="component" value="Unassembled WGS sequence"/>
</dbReference>
<accession>A0AA37X0Y4</accession>
<gene>
    <name evidence="3" type="ORF">GCM10010873_37470</name>
</gene>
<name>A0AA37X0Y4_9RHOB</name>
<dbReference type="InterPro" id="IPR021760">
    <property type="entry name" value="RepC_C"/>
</dbReference>
<evidence type="ECO:0000313" key="4">
    <source>
        <dbReference type="Proteomes" id="UP001157355"/>
    </source>
</evidence>
<dbReference type="NCBIfam" id="NF040974">
    <property type="entry name" value="RepABC_RepC"/>
    <property type="match status" value="1"/>
</dbReference>
<dbReference type="InterPro" id="IPR036390">
    <property type="entry name" value="WH_DNA-bd_sf"/>
</dbReference>
<dbReference type="InterPro" id="IPR005090">
    <property type="entry name" value="RepC_N"/>
</dbReference>
<dbReference type="InterPro" id="IPR047611">
    <property type="entry name" value="RepABC_RepC"/>
</dbReference>
<dbReference type="EMBL" id="BSPP01000019">
    <property type="protein sequence ID" value="GLS88773.1"/>
    <property type="molecule type" value="Genomic_DNA"/>
</dbReference>
<proteinExistence type="predicted"/>
<comment type="caution">
    <text evidence="3">The sequence shown here is derived from an EMBL/GenBank/DDBJ whole genome shotgun (WGS) entry which is preliminary data.</text>
</comment>
<keyword evidence="4" id="KW-1185">Reference proteome</keyword>
<dbReference type="Pfam" id="PF03428">
    <property type="entry name" value="RP-C"/>
    <property type="match status" value="1"/>
</dbReference>
<dbReference type="NCBIfam" id="NF010396">
    <property type="entry name" value="PRK13824.1"/>
    <property type="match status" value="1"/>
</dbReference>
<sequence length="401" mass="42959">MKHISVTPFGRQAVTAGLLAARALDESALPQSGLPRIDKWSLFNDLRTARVRFGLSDRDLSVLYALLSFLPAKALEDTADLVVFPSNAALSDRAHGMAESTLRRHLAVLVKAGLLWRQDSPNGKRYAARDRAGALVQAFGLDLRPLLLRAGDIVAAAAEVTQAADHLHRAREALVLRMRDAAKLLAYGIEACLPGDWAGLEARLLPLRAALRRKMDADVVARLLGEAGDILQALRVMIDVKSEKMHGTAAHSERHYTNSKQDSYEFEPCLETGRGGGAVASEPDQGVGVQMPSVPLVLVLKACPDIQPYARSNLTQWRDLVVLASELRGMMGISASAWAEAQRFMGPETAAIAVVAMMQRIGSISNPGGYLRALSGKAAAGGFSAGPMIMALLNSETARAA</sequence>
<organism evidence="3 4">
    <name type="scientific">Cypionkella aquatica</name>
    <dbReference type="NCBI Taxonomy" id="1756042"/>
    <lineage>
        <taxon>Bacteria</taxon>
        <taxon>Pseudomonadati</taxon>
        <taxon>Pseudomonadota</taxon>
        <taxon>Alphaproteobacteria</taxon>
        <taxon>Rhodobacterales</taxon>
        <taxon>Paracoccaceae</taxon>
        <taxon>Cypionkella</taxon>
    </lineage>
</organism>